<dbReference type="EMBL" id="CADCTY010000384">
    <property type="protein sequence ID" value="CAA9314327.1"/>
    <property type="molecule type" value="Genomic_DNA"/>
</dbReference>
<sequence>MLYSCRQDDWDVNYERLSSIEQQKMARAYSYDFRQKVIQAIELDGYKKSEASEMFNISRNTIDLWFQRKAATGDVQAKPRAQGSPQRKITDWEAFRAFAKQHEAKTQVEMAALWEGDISDRTISRALAKIGFTRKKNLWVSRTG</sequence>
<dbReference type="InterPro" id="IPR002622">
    <property type="entry name" value="Transposase_14"/>
</dbReference>
<accession>A0A6J4KSY3</accession>
<dbReference type="Pfam" id="PF01710">
    <property type="entry name" value="HTH_Tnp_IS630"/>
    <property type="match status" value="1"/>
</dbReference>
<dbReference type="SUPFAM" id="SSF46689">
    <property type="entry name" value="Homeodomain-like"/>
    <property type="match status" value="1"/>
</dbReference>
<dbReference type="AlphaFoldDB" id="A0A6J4KSY3"/>
<dbReference type="InterPro" id="IPR009057">
    <property type="entry name" value="Homeodomain-like_sf"/>
</dbReference>
<evidence type="ECO:0000259" key="1">
    <source>
        <dbReference type="Pfam" id="PF01710"/>
    </source>
</evidence>
<evidence type="ECO:0000313" key="2">
    <source>
        <dbReference type="EMBL" id="CAA9314327.1"/>
    </source>
</evidence>
<gene>
    <name evidence="2" type="ORF">AVDCRST_MAG94-1134</name>
</gene>
<name>A0A6J4KSY3_9CYAN</name>
<reference evidence="2" key="1">
    <citation type="submission" date="2020-02" db="EMBL/GenBank/DDBJ databases">
        <authorList>
            <person name="Meier V. D."/>
        </authorList>
    </citation>
    <scope>NUCLEOTIDE SEQUENCE</scope>
    <source>
        <strain evidence="2">AVDCRST_MAG94</strain>
    </source>
</reference>
<organism evidence="2">
    <name type="scientific">uncultured Leptolyngbya sp</name>
    <dbReference type="NCBI Taxonomy" id="332963"/>
    <lineage>
        <taxon>Bacteria</taxon>
        <taxon>Bacillati</taxon>
        <taxon>Cyanobacteriota</taxon>
        <taxon>Cyanophyceae</taxon>
        <taxon>Leptolyngbyales</taxon>
        <taxon>Leptolyngbyaceae</taxon>
        <taxon>Leptolyngbya group</taxon>
        <taxon>Leptolyngbya</taxon>
        <taxon>environmental samples</taxon>
    </lineage>
</organism>
<protein>
    <submittedName>
        <fullName evidence="2">Mobile element protein</fullName>
    </submittedName>
</protein>
<proteinExistence type="predicted"/>
<feature type="domain" description="Transposase Synechocystis PCC 6803" evidence="1">
    <location>
        <begin position="28"/>
        <end position="142"/>
    </location>
</feature>